<dbReference type="Gene3D" id="3.40.50.300">
    <property type="entry name" value="P-loop containing nucleotide triphosphate hydrolases"/>
    <property type="match status" value="1"/>
</dbReference>
<name>A0A915IYN9_ROMCU</name>
<evidence type="ECO:0000256" key="1">
    <source>
        <dbReference type="ARBA" id="ARBA00004173"/>
    </source>
</evidence>
<keyword evidence="7" id="KW-1185">Reference proteome</keyword>
<dbReference type="GO" id="GO:0005524">
    <property type="term" value="F:ATP binding"/>
    <property type="evidence" value="ECO:0007669"/>
    <property type="project" value="UniProtKB-KW"/>
</dbReference>
<sequence length="298" mass="32992">MDDSVDIRQVIFYIVRLAASTVAGIYLVNKLIGYLDPTNAQKKKSKLVAEQILKHVGINAKDISELTDYEMMIATHVISSDTGVTWNDVGGYASEINELQDNIILPLRLSCSSKVFSPPKGVLLYGPPGCGKTLIAKALASAAESCVTVTVYVGRILCALGARFINLQISTLTDKWYGESNKLASAVFSLARKLQPSIIFIDEIDSFLRSRASDDHEATAMMKALFMSLWEGFSTDAHNRIIILGATNRPQDVDAAILRRMPTKYYIGLPDEYQRRLIFQVILKNELVILLLTWQATA</sequence>
<dbReference type="GO" id="GO:0005741">
    <property type="term" value="C:mitochondrial outer membrane"/>
    <property type="evidence" value="ECO:0007669"/>
    <property type="project" value="TreeGrafter"/>
</dbReference>
<dbReference type="InterPro" id="IPR051701">
    <property type="entry name" value="Mito_OM_Translocase_MSP1"/>
</dbReference>
<comment type="subcellular location">
    <subcellularLocation>
        <location evidence="1">Mitochondrion</location>
    </subcellularLocation>
</comment>
<dbReference type="SUPFAM" id="SSF52540">
    <property type="entry name" value="P-loop containing nucleoside triphosphate hydrolases"/>
    <property type="match status" value="1"/>
</dbReference>
<evidence type="ECO:0000313" key="7">
    <source>
        <dbReference type="Proteomes" id="UP000887565"/>
    </source>
</evidence>
<dbReference type="GO" id="GO:0140570">
    <property type="term" value="P:extraction of mislocalized protein from mitochondrial outer membrane"/>
    <property type="evidence" value="ECO:0007669"/>
    <property type="project" value="TreeGrafter"/>
</dbReference>
<dbReference type="AlphaFoldDB" id="A0A915IYN9"/>
<evidence type="ECO:0000313" key="8">
    <source>
        <dbReference type="WBParaSite" id="nRc.2.0.1.t19230-RA"/>
    </source>
</evidence>
<proteinExistence type="inferred from homology"/>
<accession>A0A915IYN9</accession>
<dbReference type="PANTHER" id="PTHR45644">
    <property type="entry name" value="AAA ATPASE, PUTATIVE (AFU_ORTHOLOGUE AFUA_2G12920)-RELATED-RELATED"/>
    <property type="match status" value="1"/>
</dbReference>
<keyword evidence="2 5" id="KW-0547">Nucleotide-binding</keyword>
<dbReference type="PROSITE" id="PS00674">
    <property type="entry name" value="AAA"/>
    <property type="match status" value="1"/>
</dbReference>
<evidence type="ECO:0000259" key="6">
    <source>
        <dbReference type="SMART" id="SM00382"/>
    </source>
</evidence>
<keyword evidence="4" id="KW-0496">Mitochondrion</keyword>
<reference evidence="8" key="1">
    <citation type="submission" date="2022-11" db="UniProtKB">
        <authorList>
            <consortium name="WormBaseParasite"/>
        </authorList>
    </citation>
    <scope>IDENTIFICATION</scope>
</reference>
<evidence type="ECO:0000256" key="5">
    <source>
        <dbReference type="RuleBase" id="RU003651"/>
    </source>
</evidence>
<evidence type="ECO:0000256" key="4">
    <source>
        <dbReference type="ARBA" id="ARBA00023128"/>
    </source>
</evidence>
<comment type="similarity">
    <text evidence="5">Belongs to the AAA ATPase family.</text>
</comment>
<feature type="domain" description="AAA+ ATPase" evidence="6">
    <location>
        <begin position="118"/>
        <end position="271"/>
    </location>
</feature>
<dbReference type="Pfam" id="PF00004">
    <property type="entry name" value="AAA"/>
    <property type="match status" value="1"/>
</dbReference>
<dbReference type="GO" id="GO:0016887">
    <property type="term" value="F:ATP hydrolysis activity"/>
    <property type="evidence" value="ECO:0007669"/>
    <property type="project" value="InterPro"/>
</dbReference>
<dbReference type="Gene3D" id="1.10.8.60">
    <property type="match status" value="1"/>
</dbReference>
<dbReference type="InterPro" id="IPR003959">
    <property type="entry name" value="ATPase_AAA_core"/>
</dbReference>
<evidence type="ECO:0000256" key="2">
    <source>
        <dbReference type="ARBA" id="ARBA00022741"/>
    </source>
</evidence>
<keyword evidence="3 5" id="KW-0067">ATP-binding</keyword>
<dbReference type="Proteomes" id="UP000887565">
    <property type="component" value="Unplaced"/>
</dbReference>
<dbReference type="WBParaSite" id="nRc.2.0.1.t19230-RA">
    <property type="protein sequence ID" value="nRc.2.0.1.t19230-RA"/>
    <property type="gene ID" value="nRc.2.0.1.g19230"/>
</dbReference>
<dbReference type="InterPro" id="IPR027417">
    <property type="entry name" value="P-loop_NTPase"/>
</dbReference>
<dbReference type="InterPro" id="IPR003960">
    <property type="entry name" value="ATPase_AAA_CS"/>
</dbReference>
<protein>
    <submittedName>
        <fullName evidence="8">AAA+ ATPase domain-containing protein</fullName>
    </submittedName>
</protein>
<dbReference type="InterPro" id="IPR003593">
    <property type="entry name" value="AAA+_ATPase"/>
</dbReference>
<dbReference type="SMART" id="SM00382">
    <property type="entry name" value="AAA"/>
    <property type="match status" value="1"/>
</dbReference>
<evidence type="ECO:0000256" key="3">
    <source>
        <dbReference type="ARBA" id="ARBA00022840"/>
    </source>
</evidence>
<dbReference type="OMA" id="NTRQRQD"/>
<dbReference type="PANTHER" id="PTHR45644:SF3">
    <property type="entry name" value="FI08533P-RELATED"/>
    <property type="match status" value="1"/>
</dbReference>
<organism evidence="7 8">
    <name type="scientific">Romanomermis culicivorax</name>
    <name type="common">Nematode worm</name>
    <dbReference type="NCBI Taxonomy" id="13658"/>
    <lineage>
        <taxon>Eukaryota</taxon>
        <taxon>Metazoa</taxon>
        <taxon>Ecdysozoa</taxon>
        <taxon>Nematoda</taxon>
        <taxon>Enoplea</taxon>
        <taxon>Dorylaimia</taxon>
        <taxon>Mermithida</taxon>
        <taxon>Mermithoidea</taxon>
        <taxon>Mermithidae</taxon>
        <taxon>Romanomermis</taxon>
    </lineage>
</organism>